<dbReference type="GO" id="GO:0048512">
    <property type="term" value="P:circadian behavior"/>
    <property type="evidence" value="ECO:0007669"/>
    <property type="project" value="UniProtKB-ARBA"/>
</dbReference>
<dbReference type="InterPro" id="IPR021640">
    <property type="entry name" value="Mediator_Med28"/>
</dbReference>
<name>A0A9R0E613_SPOFR</name>
<comment type="similarity">
    <text evidence="4">Belongs to the JHDM3 histone demethylase family.</text>
</comment>
<accession>A0A9R0E613</accession>
<dbReference type="GO" id="GO:0010468">
    <property type="term" value="P:regulation of gene expression"/>
    <property type="evidence" value="ECO:0007669"/>
    <property type="project" value="TreeGrafter"/>
</dbReference>
<feature type="domain" description="JmjC" evidence="20">
    <location>
        <begin position="147"/>
        <end position="313"/>
    </location>
</feature>
<evidence type="ECO:0000256" key="16">
    <source>
        <dbReference type="ARBA" id="ARBA00049349"/>
    </source>
</evidence>
<feature type="compositionally biased region" description="Basic and acidic residues" evidence="18">
    <location>
        <begin position="504"/>
        <end position="543"/>
    </location>
</feature>
<keyword evidence="14" id="KW-0804">Transcription</keyword>
<dbReference type="FunFam" id="2.60.120.650:FF:000048">
    <property type="entry name" value="Lysine-specific demethylase 4A"/>
    <property type="match status" value="1"/>
</dbReference>
<dbReference type="Pfam" id="PF02373">
    <property type="entry name" value="JmjC"/>
    <property type="match status" value="1"/>
</dbReference>
<comment type="function">
    <text evidence="17">Probable histone demethylase that specifically demethylates 'Lys-9' and 'Lys-36' residues of histone H3, thereby playing a central role in histone code. Demethylation of Lys residue generates formaldehyde and succinate.</text>
</comment>
<keyword evidence="13" id="KW-0175">Coiled coil</keyword>
<feature type="region of interest" description="Disordered" evidence="18">
    <location>
        <begin position="773"/>
        <end position="799"/>
    </location>
</feature>
<evidence type="ECO:0000256" key="14">
    <source>
        <dbReference type="ARBA" id="ARBA00023163"/>
    </source>
</evidence>
<organism evidence="21 22">
    <name type="scientific">Spodoptera frugiperda</name>
    <name type="common">Fall armyworm</name>
    <dbReference type="NCBI Taxonomy" id="7108"/>
    <lineage>
        <taxon>Eukaryota</taxon>
        <taxon>Metazoa</taxon>
        <taxon>Ecdysozoa</taxon>
        <taxon>Arthropoda</taxon>
        <taxon>Hexapoda</taxon>
        <taxon>Insecta</taxon>
        <taxon>Pterygota</taxon>
        <taxon>Neoptera</taxon>
        <taxon>Endopterygota</taxon>
        <taxon>Lepidoptera</taxon>
        <taxon>Glossata</taxon>
        <taxon>Ditrysia</taxon>
        <taxon>Noctuoidea</taxon>
        <taxon>Noctuidae</taxon>
        <taxon>Amphipyrinae</taxon>
        <taxon>Spodoptera</taxon>
    </lineage>
</organism>
<evidence type="ECO:0000259" key="19">
    <source>
        <dbReference type="PROSITE" id="PS51183"/>
    </source>
</evidence>
<evidence type="ECO:0000256" key="18">
    <source>
        <dbReference type="SAM" id="MobiDB-lite"/>
    </source>
</evidence>
<feature type="compositionally biased region" description="Low complexity" evidence="18">
    <location>
        <begin position="590"/>
        <end position="623"/>
    </location>
</feature>
<dbReference type="GO" id="GO:0140681">
    <property type="term" value="F:histone H3K36me2/H3K36me3 demethylase activity"/>
    <property type="evidence" value="ECO:0007669"/>
    <property type="project" value="UniProtKB-ARBA"/>
</dbReference>
<feature type="compositionally biased region" description="Basic and acidic residues" evidence="18">
    <location>
        <begin position="478"/>
        <end position="489"/>
    </location>
</feature>
<feature type="compositionally biased region" description="Basic and acidic residues" evidence="18">
    <location>
        <begin position="634"/>
        <end position="645"/>
    </location>
</feature>
<evidence type="ECO:0000256" key="10">
    <source>
        <dbReference type="ARBA" id="ARBA00023002"/>
    </source>
</evidence>
<evidence type="ECO:0000259" key="20">
    <source>
        <dbReference type="PROSITE" id="PS51184"/>
    </source>
</evidence>
<evidence type="ECO:0000256" key="1">
    <source>
        <dbReference type="ARBA" id="ARBA00001954"/>
    </source>
</evidence>
<keyword evidence="10" id="KW-0560">Oxidoreductase</keyword>
<dbReference type="EC" id="1.14.11.66" evidence="5"/>
<dbReference type="SUPFAM" id="SSF51197">
    <property type="entry name" value="Clavaminate synthase-like"/>
    <property type="match status" value="1"/>
</dbReference>
<dbReference type="PROSITE" id="PS51184">
    <property type="entry name" value="JMJC"/>
    <property type="match status" value="1"/>
</dbReference>
<dbReference type="SMART" id="SM00545">
    <property type="entry name" value="JmjN"/>
    <property type="match status" value="1"/>
</dbReference>
<feature type="compositionally biased region" description="Basic residues" evidence="18">
    <location>
        <begin position="490"/>
        <end position="503"/>
    </location>
</feature>
<evidence type="ECO:0000256" key="2">
    <source>
        <dbReference type="ARBA" id="ARBA00004123"/>
    </source>
</evidence>
<evidence type="ECO:0000256" key="7">
    <source>
        <dbReference type="ARBA" id="ARBA00022833"/>
    </source>
</evidence>
<dbReference type="Pfam" id="PF02375">
    <property type="entry name" value="JmjN"/>
    <property type="match status" value="1"/>
</dbReference>
<dbReference type="GeneID" id="118278460"/>
<keyword evidence="9" id="KW-0223">Dioxygenase</keyword>
<evidence type="ECO:0000256" key="9">
    <source>
        <dbReference type="ARBA" id="ARBA00022964"/>
    </source>
</evidence>
<keyword evidence="21" id="KW-1185">Reference proteome</keyword>
<dbReference type="Pfam" id="PF11594">
    <property type="entry name" value="Med28"/>
    <property type="match status" value="1"/>
</dbReference>
<proteinExistence type="inferred from homology"/>
<dbReference type="PANTHER" id="PTHR10694">
    <property type="entry name" value="LYSINE-SPECIFIC DEMETHYLASE"/>
    <property type="match status" value="1"/>
</dbReference>
<keyword evidence="15" id="KW-0539">Nucleus</keyword>
<feature type="compositionally biased region" description="Basic and acidic residues" evidence="18">
    <location>
        <begin position="654"/>
        <end position="664"/>
    </location>
</feature>
<dbReference type="PROSITE" id="PS51183">
    <property type="entry name" value="JMJN"/>
    <property type="match status" value="1"/>
</dbReference>
<keyword evidence="12" id="KW-0805">Transcription regulation</keyword>
<keyword evidence="8" id="KW-0156">Chromatin regulator</keyword>
<evidence type="ECO:0000256" key="3">
    <source>
        <dbReference type="ARBA" id="ARBA00005571"/>
    </source>
</evidence>
<evidence type="ECO:0000256" key="6">
    <source>
        <dbReference type="ARBA" id="ARBA00022723"/>
    </source>
</evidence>
<evidence type="ECO:0000313" key="22">
    <source>
        <dbReference type="RefSeq" id="XP_050559345.1"/>
    </source>
</evidence>
<keyword evidence="11" id="KW-0408">Iron</keyword>
<evidence type="ECO:0000256" key="13">
    <source>
        <dbReference type="ARBA" id="ARBA00023054"/>
    </source>
</evidence>
<dbReference type="InterPro" id="IPR003347">
    <property type="entry name" value="JmjC_dom"/>
</dbReference>
<evidence type="ECO:0000256" key="12">
    <source>
        <dbReference type="ARBA" id="ARBA00023015"/>
    </source>
</evidence>
<keyword evidence="6" id="KW-0479">Metal-binding</keyword>
<dbReference type="RefSeq" id="XP_050559345.1">
    <property type="nucleotide sequence ID" value="XM_050703388.1"/>
</dbReference>
<evidence type="ECO:0000256" key="8">
    <source>
        <dbReference type="ARBA" id="ARBA00022853"/>
    </source>
</evidence>
<dbReference type="OrthoDB" id="9547406at2759"/>
<evidence type="ECO:0000256" key="17">
    <source>
        <dbReference type="ARBA" id="ARBA00053408"/>
    </source>
</evidence>
<evidence type="ECO:0000256" key="5">
    <source>
        <dbReference type="ARBA" id="ARBA00012900"/>
    </source>
</evidence>
<sequence length="1104" mass="124633">MSVAGDDVGVSSNGMAIQVFRPTWEEFKDFNKYIQYMESKGAHKAGLAKVIPPPEWVPRKSGYDLEQLNVTIPSPICQVVTGKQGLFQQINIQKKAMTVKQFAVMANSAKYCTPRHTGYDDLERKYWKNVTYVAPIYGADVNGSITDPDVKEWNINSLGTILDFVNSDYGIEIDGVNTAYLYFGMWKTTFAWHTEDMDLYSINYLHFGDPKTWYAIPPEHGKRFERIASGFFPTSAKTCQAFLRHKMTLISPQILKQYSVPVNKITQEAGEIMITFPYGYHAGFNHGFNCAESTNFAAPRWVEYGKRATQCTCSNDMVKISMDTFVKRFQPDRYELWLKGQDIGCHPEQPEKMVPAPHPSGQDILCNKNNTELPESFIEAEEEGLKKKKRHPLHLKRAMASKSISEGAIAVSILGHDVMDDDEMTMAEGDLDMMTSMKRPIMPLQPDETQLDALEDIWLKGDEMEPSEAQLPDVGYMDSDKDSDYEAPKNRRNSKTRKKRKDSLKKEGKVKKEVKEEGDSKPKDGEEEKQTEKEKDSTTEKKKAPVQRRGKKVKSKKLSEEQLETMAALVSNWESPPHVEEEIPIFKPAPDTVDPLTTTTSDTVTPPSQTNSTPPTTVATPVAVKKETKKRKSPKTDAEKVDKPKKERKKREPKPKNPDAPVKEKKPRKPRTPKKIATASTYEYSSPVEPVMSRPHQSYKPATVTKPAYQMTDMTIPSPSKSLSPPKPVTPPGPKPEKSYSAILLDPSLRVPKVVPPLNKNPSAFEGEFHKFMTTKAQSPPRHRPSAPRRPTLKASPPNTKVIVESVESPPAPQRDHDWAMPVGQYNDSIFVNSPLDYRTYTGPGVQRLQPPADRSQWRPDLYQQNPMPNHPMSNSPMPNSPMPPMYSQMTNNYFRSPYQSPWQYGYQKACLNVLTKQEASPCVEKEEVKVEVERFIDLARQMEAFFLQKRFLLSAMRPELLVKEDNNELKCELQRKEELLRRHYDKISQWQNLLADLQGHTVYNKCQQQTAQAPPAVQQAPAPQHVVQQSVQAQQMAAAAAQQAVLQQQAALQQQQMQNSLAQGMFLAGGRGAYAATPLQGPLAYLEKTATNIDMVGLGDGRR</sequence>
<keyword evidence="7" id="KW-0862">Zinc</keyword>
<evidence type="ECO:0000256" key="4">
    <source>
        <dbReference type="ARBA" id="ARBA00009711"/>
    </source>
</evidence>
<dbReference type="PANTHER" id="PTHR10694:SF129">
    <property type="entry name" value="LYSINE-SPECIFIC DEMETHYLASE 4B-RELATED"/>
    <property type="match status" value="1"/>
</dbReference>
<dbReference type="GO" id="GO:0140684">
    <property type="term" value="F:histone H3K9me2/H3K9me3 demethylase activity"/>
    <property type="evidence" value="ECO:0007669"/>
    <property type="project" value="UniProtKB-EC"/>
</dbReference>
<protein>
    <recommendedName>
        <fullName evidence="5">[histone H3]-trimethyl-L-lysine(9) demethylase</fullName>
        <ecNumber evidence="5">1.14.11.66</ecNumber>
    </recommendedName>
</protein>
<feature type="compositionally biased region" description="Pro residues" evidence="18">
    <location>
        <begin position="725"/>
        <end position="734"/>
    </location>
</feature>
<evidence type="ECO:0000313" key="21">
    <source>
        <dbReference type="Proteomes" id="UP000829999"/>
    </source>
</evidence>
<feature type="domain" description="JmjN" evidence="19">
    <location>
        <begin position="17"/>
        <end position="59"/>
    </location>
</feature>
<dbReference type="InterPro" id="IPR003349">
    <property type="entry name" value="JmjN"/>
</dbReference>
<gene>
    <name evidence="22" type="primary">LOC118278460</name>
</gene>
<comment type="similarity">
    <text evidence="3">Belongs to the Mediator complex subunit 28 family.</text>
</comment>
<feature type="compositionally biased region" description="Basic residues" evidence="18">
    <location>
        <begin position="665"/>
        <end position="674"/>
    </location>
</feature>
<dbReference type="Gene3D" id="2.60.120.650">
    <property type="entry name" value="Cupin"/>
    <property type="match status" value="1"/>
</dbReference>
<dbReference type="SMART" id="SM00558">
    <property type="entry name" value="JmjC"/>
    <property type="match status" value="1"/>
</dbReference>
<evidence type="ECO:0000256" key="11">
    <source>
        <dbReference type="ARBA" id="ARBA00023004"/>
    </source>
</evidence>
<comment type="cofactor">
    <cofactor evidence="1">
        <name>Fe(2+)</name>
        <dbReference type="ChEBI" id="CHEBI:29033"/>
    </cofactor>
</comment>
<comment type="subcellular location">
    <subcellularLocation>
        <location evidence="2">Nucleus</location>
    </subcellularLocation>
</comment>
<feature type="region of interest" description="Disordered" evidence="18">
    <location>
        <begin position="464"/>
        <end position="740"/>
    </location>
</feature>
<dbReference type="GO" id="GO:0046872">
    <property type="term" value="F:metal ion binding"/>
    <property type="evidence" value="ECO:0007669"/>
    <property type="project" value="UniProtKB-KW"/>
</dbReference>
<dbReference type="Proteomes" id="UP000829999">
    <property type="component" value="Chromosome 24"/>
</dbReference>
<dbReference type="AlphaFoldDB" id="A0A9R0E613"/>
<reference evidence="22" key="1">
    <citation type="submission" date="2025-08" db="UniProtKB">
        <authorList>
            <consortium name="RefSeq"/>
        </authorList>
    </citation>
    <scope>IDENTIFICATION</scope>
    <source>
        <tissue evidence="22">Whole larval tissue</tissue>
    </source>
</reference>
<comment type="catalytic activity">
    <reaction evidence="16">
        <text>N(6),N(6),N(6)-trimethyl-L-lysyl(9)-[histone H3] + 2 2-oxoglutarate + 2 O2 = N(6)-methyl-L-lysyl(9)-[histone H3] + 2 formaldehyde + 2 succinate + 2 CO2</text>
        <dbReference type="Rhea" id="RHEA:60200"/>
        <dbReference type="Rhea" id="RHEA-COMP:15538"/>
        <dbReference type="Rhea" id="RHEA-COMP:15542"/>
        <dbReference type="ChEBI" id="CHEBI:15379"/>
        <dbReference type="ChEBI" id="CHEBI:16526"/>
        <dbReference type="ChEBI" id="CHEBI:16810"/>
        <dbReference type="ChEBI" id="CHEBI:16842"/>
        <dbReference type="ChEBI" id="CHEBI:30031"/>
        <dbReference type="ChEBI" id="CHEBI:61929"/>
        <dbReference type="ChEBI" id="CHEBI:61961"/>
        <dbReference type="EC" id="1.14.11.66"/>
    </reaction>
</comment>
<dbReference type="GO" id="GO:0000785">
    <property type="term" value="C:chromatin"/>
    <property type="evidence" value="ECO:0007669"/>
    <property type="project" value="TreeGrafter"/>
</dbReference>
<evidence type="ECO:0000256" key="15">
    <source>
        <dbReference type="ARBA" id="ARBA00023242"/>
    </source>
</evidence>
<dbReference type="GO" id="GO:0005634">
    <property type="term" value="C:nucleus"/>
    <property type="evidence" value="ECO:0007669"/>
    <property type="project" value="UniProtKB-SubCell"/>
</dbReference>
<feature type="compositionally biased region" description="Basic residues" evidence="18">
    <location>
        <begin position="544"/>
        <end position="556"/>
    </location>
</feature>